<evidence type="ECO:0000256" key="1">
    <source>
        <dbReference type="RuleBase" id="RU363098"/>
    </source>
</evidence>
<evidence type="ECO:0000313" key="4">
    <source>
        <dbReference type="EMBL" id="PGH06663.1"/>
    </source>
</evidence>
<dbReference type="InterPro" id="IPR057596">
    <property type="entry name" value="RDRP_core"/>
</dbReference>
<keyword evidence="5" id="KW-1185">Reference proteome</keyword>
<keyword evidence="1" id="KW-0694">RNA-binding</keyword>
<comment type="similarity">
    <text evidence="1">Belongs to the RdRP family.</text>
</comment>
<organism evidence="4 5">
    <name type="scientific">Blastomyces parvus</name>
    <dbReference type="NCBI Taxonomy" id="2060905"/>
    <lineage>
        <taxon>Eukaryota</taxon>
        <taxon>Fungi</taxon>
        <taxon>Dikarya</taxon>
        <taxon>Ascomycota</taxon>
        <taxon>Pezizomycotina</taxon>
        <taxon>Eurotiomycetes</taxon>
        <taxon>Eurotiomycetidae</taxon>
        <taxon>Onygenales</taxon>
        <taxon>Ajellomycetaceae</taxon>
        <taxon>Blastomyces</taxon>
    </lineage>
</organism>
<gene>
    <name evidence="4" type="ORF">GX51_02291</name>
</gene>
<keyword evidence="1" id="KW-0696">RNA-directed RNA polymerase</keyword>
<dbReference type="GO" id="GO:0003968">
    <property type="term" value="F:RNA-directed RNA polymerase activity"/>
    <property type="evidence" value="ECO:0007669"/>
    <property type="project" value="UniProtKB-KW"/>
</dbReference>
<dbReference type="GO" id="GO:0030422">
    <property type="term" value="P:siRNA processing"/>
    <property type="evidence" value="ECO:0007669"/>
    <property type="project" value="TreeGrafter"/>
</dbReference>
<dbReference type="AlphaFoldDB" id="A0A2B7XD40"/>
<evidence type="ECO:0000313" key="5">
    <source>
        <dbReference type="Proteomes" id="UP000224080"/>
    </source>
</evidence>
<accession>A0A2B7XD40</accession>
<name>A0A2B7XD40_9EURO</name>
<dbReference type="InterPro" id="IPR057503">
    <property type="entry name" value="PH_RdRP"/>
</dbReference>
<dbReference type="InterPro" id="IPR007855">
    <property type="entry name" value="RDRP"/>
</dbReference>
<dbReference type="GO" id="GO:0031380">
    <property type="term" value="C:nuclear RNA-directed RNA polymerase complex"/>
    <property type="evidence" value="ECO:0007669"/>
    <property type="project" value="TreeGrafter"/>
</dbReference>
<dbReference type="PANTHER" id="PTHR23079">
    <property type="entry name" value="RNA-DEPENDENT RNA POLYMERASE"/>
    <property type="match status" value="1"/>
</dbReference>
<evidence type="ECO:0000259" key="2">
    <source>
        <dbReference type="Pfam" id="PF05183"/>
    </source>
</evidence>
<sequence length="1241" mass="140327">MEIFCQNVPDQVQDTHLKRQFKPVLAPFGIHCFTCRKLPNGKAILTIADYNKALKLLDTYGQVGGPGRVRGHPRRRLELFGLTIPIQKGRNAPDEYVLRALIYEEETRLSRGAVSGNVHVQAHHQSAPIKRLKSFLITSMSCGMWDYHEGNPVFIECYRAGKNGKIAFGKTAVRVALETEHDSIYHLEFTYFNISGSIYTGTLKAPSITITAGTAPRLYKTDPTDVLAAKFVTLAHFQQRRQRGPPPKTRVGHFGGEHESLAGTCFVYRFLLRDPRDLNAVQDLANERHIPPIARWLDHRAMYDVSFSTLMERFMAFLSQERLPYRVRFQLQKLVWNGDISPAKAISFASRVQAALGVENLDIVVQALIKLSQNVNWPSPDVEPSEVGVPALVATFTAALETAVCEHKMASTHRQTDPNHTPIHRAQVTPCGIYLDGPYMETKNRVLRRYADHVDHFLRVEFVDESGDPVRYDPRASVDLIFQQRFKGVLKNGINIAGRKFEFLGFSHSSLRSQTCWFVASFYADGILFNATTIIQSLGIFDHILSPAKQAARIGQTFSETLTSIPISKDIISVSTDVERNDRVFSDGVGTISPSVMYMIWKDYSLRAMVKPTVFQIRVAGAKGMISLDSRKKGNSLVLRPSMIKFHVPTSFNAFNIEICGSGVRRLPFFLNAQLIKILEDLGVDDSVFLKLQRDEILRLRATATSTVQAATFLEDTNIAKSVGLPWLICILEGIGLRHSDDEFLRRVMELAVLIKLRDLKYRARIRVPKAVTLFGIMDETGVLKEGEIFCTSLSDEGRREVLVNPMVVVTRSPAMHPGDVQIAKAVDVPADSPLRKLHNCIAFSQHGHRDLPSMLSGGDLDGDLYNVIFEDTLIPRTISTPAQYPRVPEKVLDRPVAQEDIIDFFVTFMQQDQLGRIATIHQTIADQKPHGTFDPQCLLLAELHSTAVDFSKSGVPVDLGRIPKFPRCRPDFQAPGPRVRIAESLSLLEEHDRMTVLDDDDEDEDERPPARYYKSDKILGKLYRAIDEVEFLQHRQNAREHSLAKAAPSVLRGVWALVQSETEGFLWDHHVENALEIRQIYEDNLLEIMARYSSTPWKSSITEYEVFIGTILGHGQKLNQRQKEASKQMRTEYENLVQFVTAMIQGREDGGMESLERSIACLYIAVEEEGKQNNHSSRVSKRDTSLTRYRHNFEQKHQDQSRDGYGADRQGKKHRLLSFPWIAAIVCLREVDKLQRTMPF</sequence>
<dbReference type="GO" id="GO:0003723">
    <property type="term" value="F:RNA binding"/>
    <property type="evidence" value="ECO:0007669"/>
    <property type="project" value="UniProtKB-KW"/>
</dbReference>
<dbReference type="Pfam" id="PF05183">
    <property type="entry name" value="RdRP"/>
    <property type="match status" value="1"/>
</dbReference>
<comment type="caution">
    <text evidence="4">The sequence shown here is derived from an EMBL/GenBank/DDBJ whole genome shotgun (WGS) entry which is preliminary data.</text>
</comment>
<dbReference type="Proteomes" id="UP000224080">
    <property type="component" value="Unassembled WGS sequence"/>
</dbReference>
<reference evidence="4 5" key="1">
    <citation type="submission" date="2017-10" db="EMBL/GenBank/DDBJ databases">
        <title>Comparative genomics in systemic dimorphic fungi from Ajellomycetaceae.</title>
        <authorList>
            <person name="Munoz J.F."/>
            <person name="Mcewen J.G."/>
            <person name="Clay O.K."/>
            <person name="Cuomo C.A."/>
        </authorList>
    </citation>
    <scope>NUCLEOTIDE SEQUENCE [LARGE SCALE GENOMIC DNA]</scope>
    <source>
        <strain evidence="4 5">UAMH130</strain>
    </source>
</reference>
<feature type="domain" description="RDRP core" evidence="2">
    <location>
        <begin position="428"/>
        <end position="1027"/>
    </location>
</feature>
<protein>
    <recommendedName>
        <fullName evidence="1">RNA-dependent RNA polymerase</fullName>
        <ecNumber evidence="1">2.7.7.48</ecNumber>
    </recommendedName>
</protein>
<dbReference type="PANTHER" id="PTHR23079:SF17">
    <property type="entry name" value="RNA-DEPENDENT RNA POLYMERASE"/>
    <property type="match status" value="1"/>
</dbReference>
<dbReference type="EC" id="2.7.7.48" evidence="1"/>
<keyword evidence="1" id="KW-0548">Nucleotidyltransferase</keyword>
<feature type="domain" description="RdRP-like PH" evidence="3">
    <location>
        <begin position="133"/>
        <end position="302"/>
    </location>
</feature>
<evidence type="ECO:0000259" key="3">
    <source>
        <dbReference type="Pfam" id="PF25358"/>
    </source>
</evidence>
<proteinExistence type="inferred from homology"/>
<keyword evidence="1" id="KW-0808">Transferase</keyword>
<dbReference type="OrthoDB" id="6513042at2759"/>
<dbReference type="EMBL" id="PDNC01000020">
    <property type="protein sequence ID" value="PGH06663.1"/>
    <property type="molecule type" value="Genomic_DNA"/>
</dbReference>
<dbReference type="STRING" id="2060905.A0A2B7XD40"/>
<dbReference type="Pfam" id="PF25358">
    <property type="entry name" value="PH_fung_RdRP"/>
    <property type="match status" value="1"/>
</dbReference>
<comment type="catalytic activity">
    <reaction evidence="1">
        <text>RNA(n) + a ribonucleoside 5'-triphosphate = RNA(n+1) + diphosphate</text>
        <dbReference type="Rhea" id="RHEA:21248"/>
        <dbReference type="Rhea" id="RHEA-COMP:14527"/>
        <dbReference type="Rhea" id="RHEA-COMP:17342"/>
        <dbReference type="ChEBI" id="CHEBI:33019"/>
        <dbReference type="ChEBI" id="CHEBI:61557"/>
        <dbReference type="ChEBI" id="CHEBI:140395"/>
        <dbReference type="EC" id="2.7.7.48"/>
    </reaction>
</comment>